<feature type="compositionally biased region" description="Basic and acidic residues" evidence="4">
    <location>
        <begin position="170"/>
        <end position="190"/>
    </location>
</feature>
<dbReference type="EMBL" id="JARBHB010000017">
    <property type="protein sequence ID" value="KAJ8865991.1"/>
    <property type="molecule type" value="Genomic_DNA"/>
</dbReference>
<organism evidence="5 6">
    <name type="scientific">Dryococelus australis</name>
    <dbReference type="NCBI Taxonomy" id="614101"/>
    <lineage>
        <taxon>Eukaryota</taxon>
        <taxon>Metazoa</taxon>
        <taxon>Ecdysozoa</taxon>
        <taxon>Arthropoda</taxon>
        <taxon>Hexapoda</taxon>
        <taxon>Insecta</taxon>
        <taxon>Pterygota</taxon>
        <taxon>Neoptera</taxon>
        <taxon>Polyneoptera</taxon>
        <taxon>Phasmatodea</taxon>
        <taxon>Verophasmatodea</taxon>
        <taxon>Anareolatae</taxon>
        <taxon>Phasmatidae</taxon>
        <taxon>Eurycanthinae</taxon>
        <taxon>Dryococelus</taxon>
    </lineage>
</organism>
<protein>
    <recommendedName>
        <fullName evidence="2">Replication termination factor 2</fullName>
    </recommendedName>
    <alternativeName>
        <fullName evidence="3">Replication termination factor 2 domain-containing protein 1</fullName>
    </alternativeName>
</protein>
<dbReference type="InterPro" id="IPR006735">
    <property type="entry name" value="Rtf2"/>
</dbReference>
<feature type="region of interest" description="Disordered" evidence="4">
    <location>
        <begin position="170"/>
        <end position="223"/>
    </location>
</feature>
<dbReference type="Pfam" id="PF04641">
    <property type="entry name" value="Rtf2"/>
    <property type="match status" value="1"/>
</dbReference>
<evidence type="ECO:0000313" key="5">
    <source>
        <dbReference type="EMBL" id="KAJ8865991.1"/>
    </source>
</evidence>
<name>A0ABQ9G3B6_9NEOP</name>
<reference evidence="5 6" key="1">
    <citation type="submission" date="2023-02" db="EMBL/GenBank/DDBJ databases">
        <title>LHISI_Scaffold_Assembly.</title>
        <authorList>
            <person name="Stuart O.P."/>
            <person name="Cleave R."/>
            <person name="Magrath M.J.L."/>
            <person name="Mikheyev A.S."/>
        </authorList>
    </citation>
    <scope>NUCLEOTIDE SEQUENCE [LARGE SCALE GENOMIC DNA]</scope>
    <source>
        <strain evidence="5">Daus_M_001</strain>
        <tissue evidence="5">Leg muscle</tissue>
    </source>
</reference>
<gene>
    <name evidence="5" type="ORF">PR048_033515</name>
</gene>
<feature type="compositionally biased region" description="Low complexity" evidence="4">
    <location>
        <begin position="191"/>
        <end position="205"/>
    </location>
</feature>
<dbReference type="Proteomes" id="UP001159363">
    <property type="component" value="Chromosome 16"/>
</dbReference>
<evidence type="ECO:0000256" key="4">
    <source>
        <dbReference type="SAM" id="MobiDB-lite"/>
    </source>
</evidence>
<comment type="caution">
    <text evidence="5">The sequence shown here is derived from an EMBL/GenBank/DDBJ whole genome shotgun (WGS) entry which is preliminary data.</text>
</comment>
<dbReference type="PANTHER" id="PTHR12775">
    <property type="entry name" value="PROTEIN C20ORF43 HOMOLOG"/>
    <property type="match status" value="1"/>
</dbReference>
<accession>A0ABQ9G3B6</accession>
<feature type="compositionally biased region" description="Polar residues" evidence="4">
    <location>
        <begin position="207"/>
        <end position="223"/>
    </location>
</feature>
<evidence type="ECO:0000256" key="2">
    <source>
        <dbReference type="ARBA" id="ARBA00015157"/>
    </source>
</evidence>
<evidence type="ECO:0000256" key="3">
    <source>
        <dbReference type="ARBA" id="ARBA00030367"/>
    </source>
</evidence>
<dbReference type="InterPro" id="IPR027799">
    <property type="entry name" value="Rtf2_RING-finger"/>
</dbReference>
<keyword evidence="6" id="KW-1185">Reference proteome</keyword>
<evidence type="ECO:0000313" key="6">
    <source>
        <dbReference type="Proteomes" id="UP001159363"/>
    </source>
</evidence>
<dbReference type="CDD" id="cd16653">
    <property type="entry name" value="RING-like_Rtf2"/>
    <property type="match status" value="1"/>
</dbReference>
<dbReference type="PANTHER" id="PTHR12775:SF0">
    <property type="entry name" value="REPLICATION TERMINATION FACTOR 2"/>
    <property type="match status" value="1"/>
</dbReference>
<evidence type="ECO:0000256" key="1">
    <source>
        <dbReference type="ARBA" id="ARBA00009885"/>
    </source>
</evidence>
<sequence length="291" mass="32472">MFIKIYMRMLQDVKDLKLTANPAYKPAAEKGDGYVDHQTSPYICPVIGLEMNGKFKFVFIWSCGCVMSERALKEVKTNVCHNVNWVQSPAGSPDFRKWESCKMVPLVGGFFSGISRFPTHSFQRHSVFTSVILIGPQDLACQKEFLADDVVILNATGEDLKKMEMNLEARRERARMEKKAKKTEKSRASDETVSSTKDTSSSGGSQMMATSSIPKPNGKQNGKLISNRVNMLGKRSVDGELADPQFKKAKSSYSVAKDPKATSVFKSLFTSHPTALGQTKAHWITYNPFYN</sequence>
<proteinExistence type="inferred from homology"/>
<comment type="similarity">
    <text evidence="1">Belongs to the rtf2 family.</text>
</comment>